<protein>
    <recommendedName>
        <fullName evidence="3">HEAT repeat</fullName>
    </recommendedName>
</protein>
<evidence type="ECO:0000313" key="2">
    <source>
        <dbReference type="Proteomes" id="UP001499924"/>
    </source>
</evidence>
<dbReference type="PANTHER" id="PTHR12697:SF5">
    <property type="entry name" value="DEOXYHYPUSINE HYDROXYLASE"/>
    <property type="match status" value="1"/>
</dbReference>
<evidence type="ECO:0008006" key="3">
    <source>
        <dbReference type="Google" id="ProtNLM"/>
    </source>
</evidence>
<name>A0ABP6PG48_9ACTN</name>
<dbReference type="InterPro" id="IPR011989">
    <property type="entry name" value="ARM-like"/>
</dbReference>
<dbReference type="InterPro" id="IPR004155">
    <property type="entry name" value="PBS_lyase_HEAT"/>
</dbReference>
<proteinExistence type="predicted"/>
<dbReference type="SMART" id="SM00567">
    <property type="entry name" value="EZ_HEAT"/>
    <property type="match status" value="8"/>
</dbReference>
<evidence type="ECO:0000313" key="1">
    <source>
        <dbReference type="EMBL" id="GAA3177985.1"/>
    </source>
</evidence>
<dbReference type="PANTHER" id="PTHR12697">
    <property type="entry name" value="PBS LYASE HEAT-LIKE PROTEIN"/>
    <property type="match status" value="1"/>
</dbReference>
<dbReference type="Pfam" id="PF03130">
    <property type="entry name" value="HEAT_PBS"/>
    <property type="match status" value="2"/>
</dbReference>
<reference evidence="2" key="1">
    <citation type="journal article" date="2019" name="Int. J. Syst. Evol. Microbiol.">
        <title>The Global Catalogue of Microorganisms (GCM) 10K type strain sequencing project: providing services to taxonomists for standard genome sequencing and annotation.</title>
        <authorList>
            <consortium name="The Broad Institute Genomics Platform"/>
            <consortium name="The Broad Institute Genome Sequencing Center for Infectious Disease"/>
            <person name="Wu L."/>
            <person name="Ma J."/>
        </authorList>
    </citation>
    <scope>NUCLEOTIDE SEQUENCE [LARGE SCALE GENOMIC DNA]</scope>
    <source>
        <strain evidence="2">JCM 15614</strain>
    </source>
</reference>
<dbReference type="Proteomes" id="UP001499924">
    <property type="component" value="Unassembled WGS sequence"/>
</dbReference>
<dbReference type="Gene3D" id="1.25.10.10">
    <property type="entry name" value="Leucine-rich Repeat Variant"/>
    <property type="match status" value="2"/>
</dbReference>
<dbReference type="InterPro" id="IPR016024">
    <property type="entry name" value="ARM-type_fold"/>
</dbReference>
<organism evidence="1 2">
    <name type="scientific">Blastococcus jejuensis</name>
    <dbReference type="NCBI Taxonomy" id="351224"/>
    <lineage>
        <taxon>Bacteria</taxon>
        <taxon>Bacillati</taxon>
        <taxon>Actinomycetota</taxon>
        <taxon>Actinomycetes</taxon>
        <taxon>Geodermatophilales</taxon>
        <taxon>Geodermatophilaceae</taxon>
        <taxon>Blastococcus</taxon>
    </lineage>
</organism>
<dbReference type="EMBL" id="BAAAVV010000009">
    <property type="protein sequence ID" value="GAA3177985.1"/>
    <property type="molecule type" value="Genomic_DNA"/>
</dbReference>
<dbReference type="SUPFAM" id="SSF48371">
    <property type="entry name" value="ARM repeat"/>
    <property type="match status" value="1"/>
</dbReference>
<comment type="caution">
    <text evidence="1">The sequence shown here is derived from an EMBL/GenBank/DDBJ whole genome shotgun (WGS) entry which is preliminary data.</text>
</comment>
<sequence>MIKALNTGPTRGDAAVALGRLGATEAVAPLIAALRDPDVYVRQAAAWSLGLLADASAVPPLIDVLAHDDAVREWAMTALQAFGAAAVEQLLLALRAGDPMVRRASAEAIGRFGDGQAVEPLIAALRSGSDFGNRDLKCAAADALGRLGDARAIAPLVTVLTTGDDHEVRAACQEALCRIGEPAVEALVAAVRSGQGLAGYTATETLGRIGDARAVEPLLQLLHDGTQYLESVAVALGRIGDPRAISPLVDALRNLPWLADDTRSAVATALGGFGRPGAVALLEALHGNGAHRRREFADRDVATALGAVGSAASTP</sequence>
<keyword evidence="2" id="KW-1185">Reference proteome</keyword>
<gene>
    <name evidence="1" type="ORF">GCM10010531_34750</name>
</gene>
<accession>A0ABP6PG48</accession>
<dbReference type="Pfam" id="PF13646">
    <property type="entry name" value="HEAT_2"/>
    <property type="match status" value="2"/>
</dbReference>